<dbReference type="KEGG" id="mbet:N8K70_15925"/>
<dbReference type="GO" id="GO:0015418">
    <property type="term" value="F:ABC-type quaternary ammonium compound transporting activity"/>
    <property type="evidence" value="ECO:0007669"/>
    <property type="project" value="UniProtKB-EC"/>
</dbReference>
<dbReference type="SUPFAM" id="SSF52540">
    <property type="entry name" value="P-loop containing nucleoside triphosphate hydrolases"/>
    <property type="match status" value="1"/>
</dbReference>
<dbReference type="FunFam" id="3.40.50.300:FF:000425">
    <property type="entry name" value="Probable ABC transporter, ATP-binding subunit"/>
    <property type="match status" value="1"/>
</dbReference>
<evidence type="ECO:0000256" key="3">
    <source>
        <dbReference type="ARBA" id="ARBA00022496"/>
    </source>
</evidence>
<keyword evidence="1" id="KW-0813">Transport</keyword>
<dbReference type="PANTHER" id="PTHR42781">
    <property type="entry name" value="SPERMIDINE/PUTRESCINE IMPORT ATP-BINDING PROTEIN POTA"/>
    <property type="match status" value="1"/>
</dbReference>
<dbReference type="InterPro" id="IPR050093">
    <property type="entry name" value="ABC_SmlMolc_Importer"/>
</dbReference>
<feature type="domain" description="ABC transporter" evidence="10">
    <location>
        <begin position="4"/>
        <end position="240"/>
    </location>
</feature>
<dbReference type="GO" id="GO:0016887">
    <property type="term" value="F:ATP hydrolysis activity"/>
    <property type="evidence" value="ECO:0007669"/>
    <property type="project" value="InterPro"/>
</dbReference>
<evidence type="ECO:0000256" key="6">
    <source>
        <dbReference type="ARBA" id="ARBA00023004"/>
    </source>
</evidence>
<organism evidence="11 12">
    <name type="scientific">Microbacterium betulae</name>
    <dbReference type="NCBI Taxonomy" id="2981139"/>
    <lineage>
        <taxon>Bacteria</taxon>
        <taxon>Bacillati</taxon>
        <taxon>Actinomycetota</taxon>
        <taxon>Actinomycetes</taxon>
        <taxon>Micrococcales</taxon>
        <taxon>Microbacteriaceae</taxon>
        <taxon>Microbacterium</taxon>
    </lineage>
</organism>
<dbReference type="InterPro" id="IPR003439">
    <property type="entry name" value="ABC_transporter-like_ATP-bd"/>
</dbReference>
<dbReference type="EC" id="7.6.2.9" evidence="9"/>
<sequence length="387" mass="42007">MTDVLVSGLTKHYGDKPALRSLDLSVASGEFVTLLGPSGCGKTTTLRCLAGLERPSGGTISLGGRVVVDTEGGVFVPPDKRHVGMVFQSYALWPHMNVAENVAYPLKVAGVGRADRRSRIREMLEAVDLAPYEQRPVTALSGGQQQRVSLARALAARPGIVFYDEPLSNLDTKLRYQMGQQVRALHNQFETTSVYVTHDQEEAITLSDRIIVMNHGVIEQQGTPQEVYDRPRSAYVADFMGFQNIVRGSVVGIGDDRADVRLHDSEIVVGAYTETPPPLGAEVSVAFRSDHVRLSQPGSTGLGRVDGTITRSTFVGNGYNLLVDAQGTPIRVRIGRSELDGRNRPAPAQGEGISFDVNPHRALVVDDESGQRRPYATEAVRVPVPTR</sequence>
<evidence type="ECO:0000256" key="7">
    <source>
        <dbReference type="ARBA" id="ARBA00023065"/>
    </source>
</evidence>
<evidence type="ECO:0000256" key="9">
    <source>
        <dbReference type="ARBA" id="ARBA00066388"/>
    </source>
</evidence>
<keyword evidence="3" id="KW-0410">Iron transport</keyword>
<dbReference type="SUPFAM" id="SSF50331">
    <property type="entry name" value="MOP-like"/>
    <property type="match status" value="1"/>
</dbReference>
<reference evidence="11 12" key="1">
    <citation type="submission" date="2023-02" db="EMBL/GenBank/DDBJ databases">
        <title>Microbacterium betulae sp. nov., isolated from birch wood.</title>
        <authorList>
            <person name="Pasciak M."/>
            <person name="Pawlik K.J."/>
            <person name="Martynowski D."/>
            <person name="Laczmanski L."/>
            <person name="Ciekot J."/>
            <person name="Szponar B."/>
            <person name="Wojcik-Fatla A."/>
            <person name="Mackiewicz B."/>
            <person name="Farian E."/>
            <person name="Cholewa G."/>
            <person name="Cholewa A."/>
            <person name="Dutkiewicz J."/>
        </authorList>
    </citation>
    <scope>NUCLEOTIDE SEQUENCE [LARGE SCALE GENOMIC DNA]</scope>
    <source>
        <strain evidence="11 12">AB</strain>
    </source>
</reference>
<evidence type="ECO:0000256" key="5">
    <source>
        <dbReference type="ARBA" id="ARBA00022840"/>
    </source>
</evidence>
<evidence type="ECO:0000256" key="4">
    <source>
        <dbReference type="ARBA" id="ARBA00022741"/>
    </source>
</evidence>
<dbReference type="InterPro" id="IPR003593">
    <property type="entry name" value="AAA+_ATPase"/>
</dbReference>
<dbReference type="Pfam" id="PF00005">
    <property type="entry name" value="ABC_tran"/>
    <property type="match status" value="1"/>
</dbReference>
<dbReference type="InterPro" id="IPR017871">
    <property type="entry name" value="ABC_transporter-like_CS"/>
</dbReference>
<evidence type="ECO:0000313" key="12">
    <source>
        <dbReference type="Proteomes" id="UP001305498"/>
    </source>
</evidence>
<dbReference type="RefSeq" id="WP_317139332.1">
    <property type="nucleotide sequence ID" value="NZ_CP118157.1"/>
</dbReference>
<accession>A0AA97I6Y1</accession>
<dbReference type="SMART" id="SM00382">
    <property type="entry name" value="AAA"/>
    <property type="match status" value="1"/>
</dbReference>
<keyword evidence="5 11" id="KW-0067">ATP-binding</keyword>
<dbReference type="InterPro" id="IPR015853">
    <property type="entry name" value="ABC_transpr_FbpC"/>
</dbReference>
<dbReference type="GO" id="GO:0016020">
    <property type="term" value="C:membrane"/>
    <property type="evidence" value="ECO:0007669"/>
    <property type="project" value="InterPro"/>
</dbReference>
<evidence type="ECO:0000256" key="8">
    <source>
        <dbReference type="ARBA" id="ARBA00023136"/>
    </source>
</evidence>
<dbReference type="PANTHER" id="PTHR42781:SF4">
    <property type="entry name" value="SPERMIDINE_PUTRESCINE IMPORT ATP-BINDING PROTEIN POTA"/>
    <property type="match status" value="1"/>
</dbReference>
<dbReference type="PROSITE" id="PS00211">
    <property type="entry name" value="ABC_TRANSPORTER_1"/>
    <property type="match status" value="1"/>
</dbReference>
<evidence type="ECO:0000256" key="2">
    <source>
        <dbReference type="ARBA" id="ARBA00022475"/>
    </source>
</evidence>
<keyword evidence="8" id="KW-0472">Membrane</keyword>
<dbReference type="InterPro" id="IPR027417">
    <property type="entry name" value="P-loop_NTPase"/>
</dbReference>
<dbReference type="GO" id="GO:0015408">
    <property type="term" value="F:ABC-type ferric iron transporter activity"/>
    <property type="evidence" value="ECO:0007669"/>
    <property type="project" value="InterPro"/>
</dbReference>
<dbReference type="InterPro" id="IPR008995">
    <property type="entry name" value="Mo/tungstate-bd_C_term_dom"/>
</dbReference>
<protein>
    <recommendedName>
        <fullName evidence="9">ABC-type quaternary amine transporter</fullName>
        <ecNumber evidence="9">7.6.2.9</ecNumber>
    </recommendedName>
</protein>
<name>A0AA97I6Y1_9MICO</name>
<keyword evidence="2" id="KW-1003">Cell membrane</keyword>
<dbReference type="EMBL" id="CP118157">
    <property type="protein sequence ID" value="WOF22860.1"/>
    <property type="molecule type" value="Genomic_DNA"/>
</dbReference>
<gene>
    <name evidence="11" type="ORF">N8K70_15925</name>
</gene>
<dbReference type="CDD" id="cd03259">
    <property type="entry name" value="ABC_Carb_Solutes_like"/>
    <property type="match status" value="1"/>
</dbReference>
<evidence type="ECO:0000259" key="10">
    <source>
        <dbReference type="PROSITE" id="PS50893"/>
    </source>
</evidence>
<evidence type="ECO:0000313" key="11">
    <source>
        <dbReference type="EMBL" id="WOF22860.1"/>
    </source>
</evidence>
<keyword evidence="7" id="KW-0406">Ion transport</keyword>
<evidence type="ECO:0000256" key="1">
    <source>
        <dbReference type="ARBA" id="ARBA00022448"/>
    </source>
</evidence>
<dbReference type="Gene3D" id="3.40.50.300">
    <property type="entry name" value="P-loop containing nucleotide triphosphate hydrolases"/>
    <property type="match status" value="1"/>
</dbReference>
<keyword evidence="12" id="KW-1185">Reference proteome</keyword>
<dbReference type="AlphaFoldDB" id="A0AA97I6Y1"/>
<dbReference type="Proteomes" id="UP001305498">
    <property type="component" value="Chromosome"/>
</dbReference>
<keyword evidence="6" id="KW-0408">Iron</keyword>
<dbReference type="PROSITE" id="PS50893">
    <property type="entry name" value="ABC_TRANSPORTER_2"/>
    <property type="match status" value="1"/>
</dbReference>
<dbReference type="GO" id="GO:0005524">
    <property type="term" value="F:ATP binding"/>
    <property type="evidence" value="ECO:0007669"/>
    <property type="project" value="UniProtKB-KW"/>
</dbReference>
<proteinExistence type="predicted"/>
<keyword evidence="4" id="KW-0547">Nucleotide-binding</keyword>
<dbReference type="Gene3D" id="2.40.50.100">
    <property type="match status" value="1"/>
</dbReference>